<accession>A0A6J4NF03</accession>
<sequence>GCTCSGTSSGRGWWRPPRAWWCGPRVAGAARGAGALRARPRAQRGHRPHLDAARGRTARPVAPRPLPQADQRAGPPRPAVLLRAV</sequence>
<evidence type="ECO:0000256" key="1">
    <source>
        <dbReference type="SAM" id="MobiDB-lite"/>
    </source>
</evidence>
<organism evidence="2">
    <name type="scientific">uncultured Pseudonocardia sp</name>
    <dbReference type="NCBI Taxonomy" id="211455"/>
    <lineage>
        <taxon>Bacteria</taxon>
        <taxon>Bacillati</taxon>
        <taxon>Actinomycetota</taxon>
        <taxon>Actinomycetes</taxon>
        <taxon>Pseudonocardiales</taxon>
        <taxon>Pseudonocardiaceae</taxon>
        <taxon>Pseudonocardia</taxon>
        <taxon>environmental samples</taxon>
    </lineage>
</organism>
<reference evidence="2" key="1">
    <citation type="submission" date="2020-02" db="EMBL/GenBank/DDBJ databases">
        <authorList>
            <person name="Meier V. D."/>
        </authorList>
    </citation>
    <scope>NUCLEOTIDE SEQUENCE</scope>
    <source>
        <strain evidence="2">AVDCRST_MAG66</strain>
    </source>
</reference>
<feature type="non-terminal residue" evidence="2">
    <location>
        <position position="1"/>
    </location>
</feature>
<evidence type="ECO:0000313" key="2">
    <source>
        <dbReference type="EMBL" id="CAA9383374.1"/>
    </source>
</evidence>
<gene>
    <name evidence="2" type="ORF">AVDCRST_MAG66-470</name>
</gene>
<name>A0A6J4NF03_9PSEU</name>
<protein>
    <submittedName>
        <fullName evidence="2">Uncharacterized protein</fullName>
    </submittedName>
</protein>
<dbReference type="EMBL" id="CADCUS010000064">
    <property type="protein sequence ID" value="CAA9383374.1"/>
    <property type="molecule type" value="Genomic_DNA"/>
</dbReference>
<feature type="region of interest" description="Disordered" evidence="1">
    <location>
        <begin position="33"/>
        <end position="85"/>
    </location>
</feature>
<proteinExistence type="predicted"/>
<feature type="compositionally biased region" description="Basic residues" evidence="1">
    <location>
        <begin position="38"/>
        <end position="47"/>
    </location>
</feature>
<dbReference type="AlphaFoldDB" id="A0A6J4NF03"/>
<feature type="non-terminal residue" evidence="2">
    <location>
        <position position="85"/>
    </location>
</feature>